<feature type="compositionally biased region" description="Basic and acidic residues" evidence="1">
    <location>
        <begin position="45"/>
        <end position="55"/>
    </location>
</feature>
<dbReference type="Proteomes" id="UP001304895">
    <property type="component" value="Unassembled WGS sequence"/>
</dbReference>
<keyword evidence="3" id="KW-1185">Reference proteome</keyword>
<protein>
    <submittedName>
        <fullName evidence="2">Uncharacterized protein</fullName>
    </submittedName>
</protein>
<dbReference type="EMBL" id="MU853403">
    <property type="protein sequence ID" value="KAK4136977.1"/>
    <property type="molecule type" value="Genomic_DNA"/>
</dbReference>
<feature type="region of interest" description="Disordered" evidence="1">
    <location>
        <begin position="107"/>
        <end position="141"/>
    </location>
</feature>
<gene>
    <name evidence="2" type="ORF">BT67DRAFT_197162</name>
</gene>
<reference evidence="2" key="2">
    <citation type="submission" date="2023-05" db="EMBL/GenBank/DDBJ databases">
        <authorList>
            <consortium name="Lawrence Berkeley National Laboratory"/>
            <person name="Steindorff A."/>
            <person name="Hensen N."/>
            <person name="Bonometti L."/>
            <person name="Westerberg I."/>
            <person name="Brannstrom I.O."/>
            <person name="Guillou S."/>
            <person name="Cros-Aarteil S."/>
            <person name="Calhoun S."/>
            <person name="Haridas S."/>
            <person name="Kuo A."/>
            <person name="Mondo S."/>
            <person name="Pangilinan J."/>
            <person name="Riley R."/>
            <person name="Labutti K."/>
            <person name="Andreopoulos B."/>
            <person name="Lipzen A."/>
            <person name="Chen C."/>
            <person name="Yanf M."/>
            <person name="Daum C."/>
            <person name="Ng V."/>
            <person name="Clum A."/>
            <person name="Ohm R."/>
            <person name="Martin F."/>
            <person name="Silar P."/>
            <person name="Natvig D."/>
            <person name="Lalanne C."/>
            <person name="Gautier V."/>
            <person name="Ament-Velasquez S.L."/>
            <person name="Kruys A."/>
            <person name="Hutchinson M.I."/>
            <person name="Powell A.J."/>
            <person name="Barry K."/>
            <person name="Miller A.N."/>
            <person name="Grigoriev I.V."/>
            <person name="Debuchy R."/>
            <person name="Gladieux P."/>
            <person name="Thoren M.H."/>
            <person name="Johannesson H."/>
        </authorList>
    </citation>
    <scope>NUCLEOTIDE SEQUENCE</scope>
    <source>
        <strain evidence="2">CBS 123565</strain>
    </source>
</reference>
<comment type="caution">
    <text evidence="2">The sequence shown here is derived from an EMBL/GenBank/DDBJ whole genome shotgun (WGS) entry which is preliminary data.</text>
</comment>
<feature type="compositionally biased region" description="Basic and acidic residues" evidence="1">
    <location>
        <begin position="113"/>
        <end position="136"/>
    </location>
</feature>
<reference evidence="2" key="1">
    <citation type="journal article" date="2023" name="Mol. Phylogenet. Evol.">
        <title>Genome-scale phylogeny and comparative genomics of the fungal order Sordariales.</title>
        <authorList>
            <person name="Hensen N."/>
            <person name="Bonometti L."/>
            <person name="Westerberg I."/>
            <person name="Brannstrom I.O."/>
            <person name="Guillou S."/>
            <person name="Cros-Aarteil S."/>
            <person name="Calhoun S."/>
            <person name="Haridas S."/>
            <person name="Kuo A."/>
            <person name="Mondo S."/>
            <person name="Pangilinan J."/>
            <person name="Riley R."/>
            <person name="LaButti K."/>
            <person name="Andreopoulos B."/>
            <person name="Lipzen A."/>
            <person name="Chen C."/>
            <person name="Yan M."/>
            <person name="Daum C."/>
            <person name="Ng V."/>
            <person name="Clum A."/>
            <person name="Steindorff A."/>
            <person name="Ohm R.A."/>
            <person name="Martin F."/>
            <person name="Silar P."/>
            <person name="Natvig D.O."/>
            <person name="Lalanne C."/>
            <person name="Gautier V."/>
            <person name="Ament-Velasquez S.L."/>
            <person name="Kruys A."/>
            <person name="Hutchinson M.I."/>
            <person name="Powell A.J."/>
            <person name="Barry K."/>
            <person name="Miller A.N."/>
            <person name="Grigoriev I.V."/>
            <person name="Debuchy R."/>
            <person name="Gladieux P."/>
            <person name="Hiltunen Thoren M."/>
            <person name="Johannesson H."/>
        </authorList>
    </citation>
    <scope>NUCLEOTIDE SEQUENCE</scope>
    <source>
        <strain evidence="2">CBS 123565</strain>
    </source>
</reference>
<feature type="region of interest" description="Disordered" evidence="1">
    <location>
        <begin position="1"/>
        <end position="93"/>
    </location>
</feature>
<name>A0AAN6UPT9_9PEZI</name>
<dbReference type="AlphaFoldDB" id="A0AAN6UPT9"/>
<sequence length="199" mass="21747">MGGHPLMPGSRSTGEVEANAEDNISPRSLIHRTGSLDESMSPPDEEPRAGIKGERILPGCLYSRSTREVDVNAEDNEPPRSLTRRGSRGESMFPEPLQTRTMRACTPDACSRSAREVHVNAEDDQPRRPLDLEKDNPGASSTTSAGLHALTFWWLGGHCFFRAPRGKLPGIHCRLCAYIHYHLGGGLGLSLPLPSINLE</sequence>
<evidence type="ECO:0000313" key="2">
    <source>
        <dbReference type="EMBL" id="KAK4136977.1"/>
    </source>
</evidence>
<evidence type="ECO:0000256" key="1">
    <source>
        <dbReference type="SAM" id="MobiDB-lite"/>
    </source>
</evidence>
<proteinExistence type="predicted"/>
<evidence type="ECO:0000313" key="3">
    <source>
        <dbReference type="Proteomes" id="UP001304895"/>
    </source>
</evidence>
<organism evidence="2 3">
    <name type="scientific">Trichocladium antarcticum</name>
    <dbReference type="NCBI Taxonomy" id="1450529"/>
    <lineage>
        <taxon>Eukaryota</taxon>
        <taxon>Fungi</taxon>
        <taxon>Dikarya</taxon>
        <taxon>Ascomycota</taxon>
        <taxon>Pezizomycotina</taxon>
        <taxon>Sordariomycetes</taxon>
        <taxon>Sordariomycetidae</taxon>
        <taxon>Sordariales</taxon>
        <taxon>Chaetomiaceae</taxon>
        <taxon>Trichocladium</taxon>
    </lineage>
</organism>
<accession>A0AAN6UPT9</accession>